<feature type="compositionally biased region" description="Acidic residues" evidence="1">
    <location>
        <begin position="134"/>
        <end position="170"/>
    </location>
</feature>
<proteinExistence type="predicted"/>
<feature type="region of interest" description="Disordered" evidence="1">
    <location>
        <begin position="114"/>
        <end position="170"/>
    </location>
</feature>
<keyword evidence="3" id="KW-1185">Reference proteome</keyword>
<name>A0ABR3B177_PHYBL</name>
<organism evidence="2 3">
    <name type="scientific">Phycomyces blakesleeanus</name>
    <dbReference type="NCBI Taxonomy" id="4837"/>
    <lineage>
        <taxon>Eukaryota</taxon>
        <taxon>Fungi</taxon>
        <taxon>Fungi incertae sedis</taxon>
        <taxon>Mucoromycota</taxon>
        <taxon>Mucoromycotina</taxon>
        <taxon>Mucoromycetes</taxon>
        <taxon>Mucorales</taxon>
        <taxon>Phycomycetaceae</taxon>
        <taxon>Phycomyces</taxon>
    </lineage>
</organism>
<reference evidence="2 3" key="1">
    <citation type="submission" date="2024-04" db="EMBL/GenBank/DDBJ databases">
        <title>Symmetric and asymmetric DNA N6-adenine methylation regulates different biological responses in Mucorales.</title>
        <authorList>
            <consortium name="Lawrence Berkeley National Laboratory"/>
            <person name="Lax C."/>
            <person name="Mondo S.J."/>
            <person name="Osorio-Concepcion M."/>
            <person name="Muszewska A."/>
            <person name="Corrochano-Luque M."/>
            <person name="Gutierrez G."/>
            <person name="Riley R."/>
            <person name="Lipzen A."/>
            <person name="Guo J."/>
            <person name="Hundley H."/>
            <person name="Amirebrahimi M."/>
            <person name="Ng V."/>
            <person name="Lorenzo-Gutierrez D."/>
            <person name="Binder U."/>
            <person name="Yang J."/>
            <person name="Song Y."/>
            <person name="Canovas D."/>
            <person name="Navarro E."/>
            <person name="Freitag M."/>
            <person name="Gabaldon T."/>
            <person name="Grigoriev I.V."/>
            <person name="Corrochano L.M."/>
            <person name="Nicolas F.E."/>
            <person name="Garre V."/>
        </authorList>
    </citation>
    <scope>NUCLEOTIDE SEQUENCE [LARGE SCALE GENOMIC DNA]</scope>
    <source>
        <strain evidence="2 3">L51</strain>
    </source>
</reference>
<gene>
    <name evidence="2" type="ORF">J3Q64DRAFT_1738045</name>
</gene>
<feature type="compositionally biased region" description="Polar residues" evidence="1">
    <location>
        <begin position="43"/>
        <end position="53"/>
    </location>
</feature>
<sequence length="170" mass="20046">MTKLKPNDLSNKSDSKKGITINCKTPVFKRTSLPKHLARKPSPLSQTKGSGPTETPKKNVQHAKLDSETLEQNFLPEKHHQLPEIIDTSPILSLNLERKWDIIAKRRRYLELEKKSRKRQKKTREYCMIHQLSEEEEQEEKQEEQGQETEEEEKEVEGQEEEQEEEEEQE</sequence>
<comment type="caution">
    <text evidence="2">The sequence shown here is derived from an EMBL/GenBank/DDBJ whole genome shotgun (WGS) entry which is preliminary data.</text>
</comment>
<evidence type="ECO:0000313" key="2">
    <source>
        <dbReference type="EMBL" id="KAL0087513.1"/>
    </source>
</evidence>
<protein>
    <submittedName>
        <fullName evidence="2">Uncharacterized protein</fullName>
    </submittedName>
</protein>
<feature type="region of interest" description="Disordered" evidence="1">
    <location>
        <begin position="1"/>
        <end position="63"/>
    </location>
</feature>
<accession>A0ABR3B177</accession>
<evidence type="ECO:0000313" key="3">
    <source>
        <dbReference type="Proteomes" id="UP001448207"/>
    </source>
</evidence>
<dbReference type="EMBL" id="JBCLYO010000007">
    <property type="protein sequence ID" value="KAL0087513.1"/>
    <property type="molecule type" value="Genomic_DNA"/>
</dbReference>
<evidence type="ECO:0000256" key="1">
    <source>
        <dbReference type="SAM" id="MobiDB-lite"/>
    </source>
</evidence>
<dbReference type="Proteomes" id="UP001448207">
    <property type="component" value="Unassembled WGS sequence"/>
</dbReference>
<feature type="non-terminal residue" evidence="2">
    <location>
        <position position="170"/>
    </location>
</feature>